<gene>
    <name evidence="1" type="ORF">DXU93_01360</name>
</gene>
<sequence length="141" mass="16399">MITQKIQHSKFKININYPEHDIYRNKVEIVIENTSDEVWEISSPRCYINTIPFLNDINGKHISPVKIKLDSDCLDDFTLINNGEIKKVIYNYSIADLYPNLDSGKYNIHFSYQGEIKNQNGVVFKLDESLNSSKEQIEIVK</sequence>
<dbReference type="AlphaFoldDB" id="A0A3E1F1B8"/>
<protein>
    <recommendedName>
        <fullName evidence="3">Intracellular proteinase inhibitor BsuPI domain-containing protein</fullName>
    </recommendedName>
</protein>
<dbReference type="Proteomes" id="UP000257127">
    <property type="component" value="Unassembled WGS sequence"/>
</dbReference>
<organism evidence="1 2">
    <name type="scientific">Brumimicrobium aurantiacum</name>
    <dbReference type="NCBI Taxonomy" id="1737063"/>
    <lineage>
        <taxon>Bacteria</taxon>
        <taxon>Pseudomonadati</taxon>
        <taxon>Bacteroidota</taxon>
        <taxon>Flavobacteriia</taxon>
        <taxon>Flavobacteriales</taxon>
        <taxon>Crocinitomicaceae</taxon>
        <taxon>Brumimicrobium</taxon>
    </lineage>
</organism>
<evidence type="ECO:0008006" key="3">
    <source>
        <dbReference type="Google" id="ProtNLM"/>
    </source>
</evidence>
<comment type="caution">
    <text evidence="1">The sequence shown here is derived from an EMBL/GenBank/DDBJ whole genome shotgun (WGS) entry which is preliminary data.</text>
</comment>
<proteinExistence type="predicted"/>
<reference evidence="1 2" key="1">
    <citation type="submission" date="2018-08" db="EMBL/GenBank/DDBJ databases">
        <title>The draft genome squence of Brumimicrobium sp. N62.</title>
        <authorList>
            <person name="Du Z.-J."/>
            <person name="Luo H.-R."/>
        </authorList>
    </citation>
    <scope>NUCLEOTIDE SEQUENCE [LARGE SCALE GENOMIC DNA]</scope>
    <source>
        <strain evidence="1 2">N62</strain>
    </source>
</reference>
<name>A0A3E1F1B8_9FLAO</name>
<dbReference type="EMBL" id="QURB01000001">
    <property type="protein sequence ID" value="RFC55608.1"/>
    <property type="molecule type" value="Genomic_DNA"/>
</dbReference>
<accession>A0A3E1F1B8</accession>
<keyword evidence="2" id="KW-1185">Reference proteome</keyword>
<evidence type="ECO:0000313" key="2">
    <source>
        <dbReference type="Proteomes" id="UP000257127"/>
    </source>
</evidence>
<dbReference type="RefSeq" id="WP_116879443.1">
    <property type="nucleotide sequence ID" value="NZ_QURB01000001.1"/>
</dbReference>
<evidence type="ECO:0000313" key="1">
    <source>
        <dbReference type="EMBL" id="RFC55608.1"/>
    </source>
</evidence>
<dbReference type="OrthoDB" id="5327615at2"/>